<keyword evidence="4" id="KW-0804">Transcription</keyword>
<evidence type="ECO:0000256" key="4">
    <source>
        <dbReference type="ARBA" id="ARBA00023163"/>
    </source>
</evidence>
<evidence type="ECO:0000256" key="1">
    <source>
        <dbReference type="ARBA" id="ARBA00004123"/>
    </source>
</evidence>
<comment type="caution">
    <text evidence="7">The sequence shown here is derived from an EMBL/GenBank/DDBJ whole genome shotgun (WGS) entry which is preliminary data.</text>
</comment>
<evidence type="ECO:0000313" key="8">
    <source>
        <dbReference type="Proteomes" id="UP000031036"/>
    </source>
</evidence>
<dbReference type="AlphaFoldDB" id="A0A0B2V9S1"/>
<dbReference type="Gene3D" id="4.10.280.10">
    <property type="entry name" value="Helix-loop-helix DNA-binding domain"/>
    <property type="match status" value="1"/>
</dbReference>
<keyword evidence="3" id="KW-0238">DNA-binding</keyword>
<dbReference type="PANTHER" id="PTHR10649">
    <property type="entry name" value="ARYL HYDROCARBON RECEPTOR"/>
    <property type="match status" value="1"/>
</dbReference>
<protein>
    <submittedName>
        <fullName evidence="7">Aryl hydrocarbon receptor protein 1</fullName>
    </submittedName>
</protein>
<dbReference type="GO" id="GO:0034751">
    <property type="term" value="C:aryl hydrocarbon receptor complex"/>
    <property type="evidence" value="ECO:0007669"/>
    <property type="project" value="TreeGrafter"/>
</dbReference>
<dbReference type="GO" id="GO:0006805">
    <property type="term" value="P:xenobiotic metabolic process"/>
    <property type="evidence" value="ECO:0007669"/>
    <property type="project" value="InterPro"/>
</dbReference>
<evidence type="ECO:0000256" key="5">
    <source>
        <dbReference type="ARBA" id="ARBA00023242"/>
    </source>
</evidence>
<keyword evidence="5" id="KW-0539">Nucleus</keyword>
<organism evidence="7 8">
    <name type="scientific">Toxocara canis</name>
    <name type="common">Canine roundworm</name>
    <dbReference type="NCBI Taxonomy" id="6265"/>
    <lineage>
        <taxon>Eukaryota</taxon>
        <taxon>Metazoa</taxon>
        <taxon>Ecdysozoa</taxon>
        <taxon>Nematoda</taxon>
        <taxon>Chromadorea</taxon>
        <taxon>Rhabditida</taxon>
        <taxon>Spirurina</taxon>
        <taxon>Ascaridomorpha</taxon>
        <taxon>Ascaridoidea</taxon>
        <taxon>Toxocaridae</taxon>
        <taxon>Toxocara</taxon>
    </lineage>
</organism>
<feature type="non-terminal residue" evidence="7">
    <location>
        <position position="1"/>
    </location>
</feature>
<accession>A0A0B2V9S1</accession>
<name>A0A0B2V9S1_TOXCA</name>
<dbReference type="OMA" id="FQACLHR"/>
<dbReference type="PROSITE" id="PS50888">
    <property type="entry name" value="BHLH"/>
    <property type="match status" value="1"/>
</dbReference>
<dbReference type="InterPro" id="IPR036638">
    <property type="entry name" value="HLH_DNA-bd_sf"/>
</dbReference>
<feature type="domain" description="BHLH" evidence="6">
    <location>
        <begin position="7"/>
        <end position="60"/>
    </location>
</feature>
<dbReference type="EMBL" id="JPKZ01002145">
    <property type="protein sequence ID" value="KHN78222.1"/>
    <property type="molecule type" value="Genomic_DNA"/>
</dbReference>
<dbReference type="GO" id="GO:0046983">
    <property type="term" value="F:protein dimerization activity"/>
    <property type="evidence" value="ECO:0007669"/>
    <property type="project" value="InterPro"/>
</dbReference>
<dbReference type="OrthoDB" id="7788762at2759"/>
<keyword evidence="2" id="KW-0805">Transcription regulation</keyword>
<dbReference type="GO" id="GO:0005634">
    <property type="term" value="C:nucleus"/>
    <property type="evidence" value="ECO:0007669"/>
    <property type="project" value="UniProtKB-SubCell"/>
</dbReference>
<comment type="subcellular location">
    <subcellularLocation>
        <location evidence="1">Nucleus</location>
    </subcellularLocation>
</comment>
<proteinExistence type="predicted"/>
<dbReference type="InterPro" id="IPR011598">
    <property type="entry name" value="bHLH_dom"/>
</dbReference>
<evidence type="ECO:0000259" key="6">
    <source>
        <dbReference type="PROSITE" id="PS50888"/>
    </source>
</evidence>
<evidence type="ECO:0000256" key="2">
    <source>
        <dbReference type="ARBA" id="ARBA00023015"/>
    </source>
</evidence>
<dbReference type="GO" id="GO:0000976">
    <property type="term" value="F:transcription cis-regulatory region binding"/>
    <property type="evidence" value="ECO:0007669"/>
    <property type="project" value="TreeGrafter"/>
</dbReference>
<dbReference type="GO" id="GO:0004879">
    <property type="term" value="F:nuclear receptor activity"/>
    <property type="evidence" value="ECO:0007669"/>
    <property type="project" value="TreeGrafter"/>
</dbReference>
<dbReference type="InterPro" id="IPR039091">
    <property type="entry name" value="AHR/AHRR"/>
</dbReference>
<dbReference type="STRING" id="6265.A0A0B2V9S1"/>
<keyword evidence="7" id="KW-0675">Receptor</keyword>
<reference evidence="7 8" key="1">
    <citation type="submission" date="2014-11" db="EMBL/GenBank/DDBJ databases">
        <title>Genetic blueprint of the zoonotic pathogen Toxocara canis.</title>
        <authorList>
            <person name="Zhu X.-Q."/>
            <person name="Korhonen P.K."/>
            <person name="Cai H."/>
            <person name="Young N.D."/>
            <person name="Nejsum P."/>
            <person name="von Samson-Himmelstjerna G."/>
            <person name="Boag P.R."/>
            <person name="Tan P."/>
            <person name="Li Q."/>
            <person name="Min J."/>
            <person name="Yang Y."/>
            <person name="Wang X."/>
            <person name="Fang X."/>
            <person name="Hall R.S."/>
            <person name="Hofmann A."/>
            <person name="Sternberg P.W."/>
            <person name="Jex A.R."/>
            <person name="Gasser R.B."/>
        </authorList>
    </citation>
    <scope>NUCLEOTIDE SEQUENCE [LARGE SCALE GENOMIC DNA]</scope>
    <source>
        <strain evidence="7">PN_DK_2014</strain>
    </source>
</reference>
<dbReference type="Pfam" id="PF00010">
    <property type="entry name" value="HLH"/>
    <property type="match status" value="1"/>
</dbReference>
<sequence>FRVRDAPKPSAPTNPSKRHRERLNGELETVAALLPYNQSVISRLDKLSVLRLAVSYLQIKAHF</sequence>
<evidence type="ECO:0000256" key="3">
    <source>
        <dbReference type="ARBA" id="ARBA00023125"/>
    </source>
</evidence>
<dbReference type="SUPFAM" id="SSF47459">
    <property type="entry name" value="HLH, helix-loop-helix DNA-binding domain"/>
    <property type="match status" value="1"/>
</dbReference>
<gene>
    <name evidence="7" type="primary">ahr-1</name>
    <name evidence="7" type="ORF">Tcan_00476</name>
</gene>
<dbReference type="PANTHER" id="PTHR10649:SF12">
    <property type="entry name" value="SPINELESS, ISOFORM C"/>
    <property type="match status" value="1"/>
</dbReference>
<feature type="non-terminal residue" evidence="7">
    <location>
        <position position="63"/>
    </location>
</feature>
<dbReference type="FunFam" id="4.10.280.10:FF:000062">
    <property type="entry name" value="Neuronal PAS domain-containing protein 3"/>
    <property type="match status" value="1"/>
</dbReference>
<evidence type="ECO:0000313" key="7">
    <source>
        <dbReference type="EMBL" id="KHN78222.1"/>
    </source>
</evidence>
<keyword evidence="8" id="KW-1185">Reference proteome</keyword>
<dbReference type="Proteomes" id="UP000031036">
    <property type="component" value="Unassembled WGS sequence"/>
</dbReference>